<name>A0A381RRW9_9ZZZZ</name>
<organism evidence="1">
    <name type="scientific">marine metagenome</name>
    <dbReference type="NCBI Taxonomy" id="408172"/>
    <lineage>
        <taxon>unclassified sequences</taxon>
        <taxon>metagenomes</taxon>
        <taxon>ecological metagenomes</taxon>
    </lineage>
</organism>
<reference evidence="1" key="1">
    <citation type="submission" date="2018-05" db="EMBL/GenBank/DDBJ databases">
        <authorList>
            <person name="Lanie J.A."/>
            <person name="Ng W.-L."/>
            <person name="Kazmierczak K.M."/>
            <person name="Andrzejewski T.M."/>
            <person name="Davidsen T.M."/>
            <person name="Wayne K.J."/>
            <person name="Tettelin H."/>
            <person name="Glass J.I."/>
            <person name="Rusch D."/>
            <person name="Podicherti R."/>
            <person name="Tsui H.-C.T."/>
            <person name="Winkler M.E."/>
        </authorList>
    </citation>
    <scope>NUCLEOTIDE SEQUENCE</scope>
</reference>
<gene>
    <name evidence="1" type="ORF">METZ01_LOCUS46755</name>
</gene>
<accession>A0A381RRW9</accession>
<dbReference type="EMBL" id="UINC01002186">
    <property type="protein sequence ID" value="SUZ93901.1"/>
    <property type="molecule type" value="Genomic_DNA"/>
</dbReference>
<dbReference type="AlphaFoldDB" id="A0A381RRW9"/>
<sequence length="24" mass="2766">MDEMGNQKKSDIIFTVLLSINNRV</sequence>
<evidence type="ECO:0000313" key="1">
    <source>
        <dbReference type="EMBL" id="SUZ93901.1"/>
    </source>
</evidence>
<protein>
    <submittedName>
        <fullName evidence="1">Uncharacterized protein</fullName>
    </submittedName>
</protein>
<proteinExistence type="predicted"/>